<keyword evidence="5 7" id="KW-0560">Oxidoreductase</keyword>
<dbReference type="SUPFAM" id="SSF51197">
    <property type="entry name" value="Clavaminate synthase-like"/>
    <property type="match status" value="1"/>
</dbReference>
<evidence type="ECO:0000256" key="7">
    <source>
        <dbReference type="HAMAP-Rule" id="MF_00657"/>
    </source>
</evidence>
<feature type="domain" description="Fe2OG dioxygenase" evidence="8">
    <location>
        <begin position="78"/>
        <end position="178"/>
    </location>
</feature>
<dbReference type="InterPro" id="IPR023550">
    <property type="entry name" value="PKHD_hydroxylase"/>
</dbReference>
<evidence type="ECO:0000313" key="9">
    <source>
        <dbReference type="EMBL" id="SHI02410.1"/>
    </source>
</evidence>
<dbReference type="GO" id="GO:0006974">
    <property type="term" value="P:DNA damage response"/>
    <property type="evidence" value="ECO:0007669"/>
    <property type="project" value="TreeGrafter"/>
</dbReference>
<dbReference type="EMBL" id="FQXE01000007">
    <property type="protein sequence ID" value="SHI02410.1"/>
    <property type="molecule type" value="Genomic_DNA"/>
</dbReference>
<feature type="binding site" evidence="7">
    <location>
        <position position="159"/>
    </location>
    <ligand>
        <name>Fe cation</name>
        <dbReference type="ChEBI" id="CHEBI:24875"/>
    </ligand>
</feature>
<dbReference type="Proteomes" id="UP000184226">
    <property type="component" value="Unassembled WGS sequence"/>
</dbReference>
<sequence length="226" mass="25278">MMLKIPDVLTAEQVRQCRQALQQADWVDGRATAGHVAVKAKNNLQLPLDHPVARQLGDFILGALGQNPSFISAALPLRILPPRFNRYEGGGDYGYHIDNSIFGVPETQQRIRSDISSTLFLSDPDEYDGGELVVQDSYGAHTVKLPAGHMVVYPGASLHRVTPVTRGTRYAAFFWTQSLVREDSRRSLLWELDTAIQRIAQSMPDHEAMPQLTGVYHNLIREWSNT</sequence>
<dbReference type="SMART" id="SM00702">
    <property type="entry name" value="P4Hc"/>
    <property type="match status" value="1"/>
</dbReference>
<keyword evidence="3 7" id="KW-0847">Vitamin C</keyword>
<keyword evidence="4 7" id="KW-0223">Dioxygenase</keyword>
<name>A0A1M5XRJ6_9BURK</name>
<keyword evidence="6 7" id="KW-0408">Iron</keyword>
<dbReference type="AlphaFoldDB" id="A0A1M5XRJ6"/>
<evidence type="ECO:0000256" key="1">
    <source>
        <dbReference type="ARBA" id="ARBA00001961"/>
    </source>
</evidence>
<accession>A0A1M5XRJ6</accession>
<dbReference type="InterPro" id="IPR006620">
    <property type="entry name" value="Pro_4_hyd_alph"/>
</dbReference>
<dbReference type="NCBIfam" id="NF003975">
    <property type="entry name" value="PRK05467.1-4"/>
    <property type="match status" value="1"/>
</dbReference>
<keyword evidence="10" id="KW-1185">Reference proteome</keyword>
<protein>
    <submittedName>
        <fullName evidence="9">PKHD-type hydroxylase</fullName>
    </submittedName>
</protein>
<evidence type="ECO:0000256" key="4">
    <source>
        <dbReference type="ARBA" id="ARBA00022964"/>
    </source>
</evidence>
<dbReference type="GO" id="GO:0005506">
    <property type="term" value="F:iron ion binding"/>
    <property type="evidence" value="ECO:0007669"/>
    <property type="project" value="UniProtKB-UniRule"/>
</dbReference>
<evidence type="ECO:0000256" key="6">
    <source>
        <dbReference type="ARBA" id="ARBA00023004"/>
    </source>
</evidence>
<dbReference type="HAMAP" id="MF_00657">
    <property type="entry name" value="Hydroxyl_YbiX"/>
    <property type="match status" value="1"/>
</dbReference>
<dbReference type="PANTHER" id="PTHR41536:SF1">
    <property type="entry name" value="PKHD-TYPE HYDROXYLASE YBIX"/>
    <property type="match status" value="1"/>
</dbReference>
<evidence type="ECO:0000256" key="2">
    <source>
        <dbReference type="ARBA" id="ARBA00022723"/>
    </source>
</evidence>
<proteinExistence type="inferred from homology"/>
<dbReference type="InterPro" id="IPR044862">
    <property type="entry name" value="Pro_4_hyd_alph_FE2OG_OXY"/>
</dbReference>
<reference evidence="9 10" key="1">
    <citation type="submission" date="2016-11" db="EMBL/GenBank/DDBJ databases">
        <authorList>
            <person name="Jaros S."/>
            <person name="Januszkiewicz K."/>
            <person name="Wedrychowicz H."/>
        </authorList>
    </citation>
    <scope>NUCLEOTIDE SEQUENCE [LARGE SCALE GENOMIC DNA]</scope>
    <source>
        <strain evidence="9 10">CGMCC 1.10190</strain>
    </source>
</reference>
<dbReference type="Pfam" id="PF13640">
    <property type="entry name" value="2OG-FeII_Oxy_3"/>
    <property type="match status" value="1"/>
</dbReference>
<comment type="cofactor">
    <cofactor evidence="7">
        <name>Fe(2+)</name>
        <dbReference type="ChEBI" id="CHEBI:29033"/>
    </cofactor>
    <text evidence="7">Binds 1 Fe(2+) ion per subunit.</text>
</comment>
<organism evidence="9 10">
    <name type="scientific">Pollutimonas bauzanensis</name>
    <dbReference type="NCBI Taxonomy" id="658167"/>
    <lineage>
        <taxon>Bacteria</taxon>
        <taxon>Pseudomonadati</taxon>
        <taxon>Pseudomonadota</taxon>
        <taxon>Betaproteobacteria</taxon>
        <taxon>Burkholderiales</taxon>
        <taxon>Alcaligenaceae</taxon>
        <taxon>Pollutimonas</taxon>
    </lineage>
</organism>
<dbReference type="GO" id="GO:0031418">
    <property type="term" value="F:L-ascorbic acid binding"/>
    <property type="evidence" value="ECO:0007669"/>
    <property type="project" value="UniProtKB-KW"/>
</dbReference>
<gene>
    <name evidence="9" type="ORF">SAMN04488135_10794</name>
</gene>
<evidence type="ECO:0000256" key="3">
    <source>
        <dbReference type="ARBA" id="ARBA00022896"/>
    </source>
</evidence>
<dbReference type="GO" id="GO:0006879">
    <property type="term" value="P:intracellular iron ion homeostasis"/>
    <property type="evidence" value="ECO:0007669"/>
    <property type="project" value="TreeGrafter"/>
</dbReference>
<evidence type="ECO:0000256" key="5">
    <source>
        <dbReference type="ARBA" id="ARBA00023002"/>
    </source>
</evidence>
<dbReference type="OrthoDB" id="9812472at2"/>
<comment type="cofactor">
    <cofactor evidence="1 7">
        <name>L-ascorbate</name>
        <dbReference type="ChEBI" id="CHEBI:38290"/>
    </cofactor>
</comment>
<dbReference type="PROSITE" id="PS51471">
    <property type="entry name" value="FE2OG_OXY"/>
    <property type="match status" value="1"/>
</dbReference>
<feature type="binding site" evidence="7">
    <location>
        <position position="98"/>
    </location>
    <ligand>
        <name>Fe cation</name>
        <dbReference type="ChEBI" id="CHEBI:24875"/>
    </ligand>
</feature>
<dbReference type="RefSeq" id="WP_073103971.1">
    <property type="nucleotide sequence ID" value="NZ_FQXE01000007.1"/>
</dbReference>
<keyword evidence="2 7" id="KW-0479">Metal-binding</keyword>
<dbReference type="Pfam" id="PF18331">
    <property type="entry name" value="PKHD_C"/>
    <property type="match status" value="1"/>
</dbReference>
<dbReference type="STRING" id="658167.SAMN04488135_10794"/>
<dbReference type="GO" id="GO:0016706">
    <property type="term" value="F:2-oxoglutarate-dependent dioxygenase activity"/>
    <property type="evidence" value="ECO:0007669"/>
    <property type="project" value="UniProtKB-UniRule"/>
</dbReference>
<dbReference type="Gene3D" id="2.60.120.620">
    <property type="entry name" value="q2cbj1_9rhob like domain"/>
    <property type="match status" value="1"/>
</dbReference>
<dbReference type="NCBIfam" id="NF003974">
    <property type="entry name" value="PRK05467.1-3"/>
    <property type="match status" value="1"/>
</dbReference>
<evidence type="ECO:0000259" key="8">
    <source>
        <dbReference type="PROSITE" id="PS51471"/>
    </source>
</evidence>
<dbReference type="Gene3D" id="4.10.860.20">
    <property type="entry name" value="Rabenosyn, Rab binding domain"/>
    <property type="match status" value="1"/>
</dbReference>
<dbReference type="InterPro" id="IPR005123">
    <property type="entry name" value="Oxoglu/Fe-dep_dioxygenase_dom"/>
</dbReference>
<dbReference type="PANTHER" id="PTHR41536">
    <property type="entry name" value="PKHD-TYPE HYDROXYLASE YBIX"/>
    <property type="match status" value="1"/>
</dbReference>
<evidence type="ECO:0000313" key="10">
    <source>
        <dbReference type="Proteomes" id="UP000184226"/>
    </source>
</evidence>
<dbReference type="InterPro" id="IPR041097">
    <property type="entry name" value="PKHD_C"/>
</dbReference>
<feature type="binding site" evidence="7">
    <location>
        <position position="96"/>
    </location>
    <ligand>
        <name>Fe cation</name>
        <dbReference type="ChEBI" id="CHEBI:24875"/>
    </ligand>
</feature>
<feature type="binding site" evidence="7">
    <location>
        <position position="169"/>
    </location>
    <ligand>
        <name>2-oxoglutarate</name>
        <dbReference type="ChEBI" id="CHEBI:16810"/>
    </ligand>
</feature>